<dbReference type="SUPFAM" id="SSF52540">
    <property type="entry name" value="P-loop containing nucleoside triphosphate hydrolases"/>
    <property type="match status" value="1"/>
</dbReference>
<dbReference type="CDD" id="cd03713">
    <property type="entry name" value="EFG_mtEFG_C"/>
    <property type="match status" value="1"/>
</dbReference>
<dbReference type="Gene3D" id="3.40.50.300">
    <property type="entry name" value="P-loop containing nucleotide triphosphate hydrolases"/>
    <property type="match status" value="1"/>
</dbReference>
<dbReference type="RefSeq" id="WP_230255056.1">
    <property type="nucleotide sequence ID" value="NZ_JAJKFV010000029.1"/>
</dbReference>
<dbReference type="Pfam" id="PF03144">
    <property type="entry name" value="GTP_EFTU_D2"/>
    <property type="match status" value="1"/>
</dbReference>
<evidence type="ECO:0000256" key="3">
    <source>
        <dbReference type="ARBA" id="ARBA00022768"/>
    </source>
</evidence>
<dbReference type="Pfam" id="PF14492">
    <property type="entry name" value="EFG_III"/>
    <property type="match status" value="1"/>
</dbReference>
<feature type="compositionally biased region" description="Basic and acidic residues" evidence="8">
    <location>
        <begin position="688"/>
        <end position="697"/>
    </location>
</feature>
<comment type="function">
    <text evidence="6">Catalyzes the GTP-dependent ribosomal translocation step during translation elongation. During this step, the ribosome changes from the pre-translocational (PRE) to the post-translocational (POST) state as the newly formed A-site-bound peptidyl-tRNA and P-site-bound deacylated tRNA move to the P and E sites, respectively. Catalyzes the coordinated movement of the two tRNA molecules, the mRNA and conformational changes in the ribosome.</text>
</comment>
<dbReference type="InterPro" id="IPR004161">
    <property type="entry name" value="EFTu-like_2"/>
</dbReference>
<dbReference type="NCBIfam" id="TIGR00484">
    <property type="entry name" value="EF-G"/>
    <property type="match status" value="1"/>
</dbReference>
<reference evidence="10" key="1">
    <citation type="submission" date="2021-11" db="EMBL/GenBank/DDBJ databases">
        <title>Genome sequence.</title>
        <authorList>
            <person name="Sun Q."/>
        </authorList>
    </citation>
    <scope>NUCLEOTIDE SEQUENCE</scope>
    <source>
        <strain evidence="10">JC740</strain>
    </source>
</reference>
<feature type="compositionally biased region" description="Basic and acidic residues" evidence="8">
    <location>
        <begin position="289"/>
        <end position="308"/>
    </location>
</feature>
<dbReference type="NCBIfam" id="NF009381">
    <property type="entry name" value="PRK12740.1-5"/>
    <property type="match status" value="1"/>
</dbReference>
<accession>A0ABS8NMR5</accession>
<dbReference type="InterPro" id="IPR005225">
    <property type="entry name" value="Small_GTP-bd"/>
</dbReference>
<dbReference type="PROSITE" id="PS51722">
    <property type="entry name" value="G_TR_2"/>
    <property type="match status" value="1"/>
</dbReference>
<evidence type="ECO:0000259" key="9">
    <source>
        <dbReference type="PROSITE" id="PS51722"/>
    </source>
</evidence>
<organism evidence="10 11">
    <name type="scientific">Rhodopirellula halodulae</name>
    <dbReference type="NCBI Taxonomy" id="2894198"/>
    <lineage>
        <taxon>Bacteria</taxon>
        <taxon>Pseudomonadati</taxon>
        <taxon>Planctomycetota</taxon>
        <taxon>Planctomycetia</taxon>
        <taxon>Pirellulales</taxon>
        <taxon>Pirellulaceae</taxon>
        <taxon>Rhodopirellula</taxon>
    </lineage>
</organism>
<dbReference type="Gene3D" id="2.40.30.10">
    <property type="entry name" value="Translation factors"/>
    <property type="match status" value="1"/>
</dbReference>
<keyword evidence="5" id="KW-0342">GTP-binding</keyword>
<comment type="caution">
    <text evidence="10">The sequence shown here is derived from an EMBL/GenBank/DDBJ whole genome shotgun (WGS) entry which is preliminary data.</text>
</comment>
<evidence type="ECO:0000313" key="11">
    <source>
        <dbReference type="Proteomes" id="UP001430306"/>
    </source>
</evidence>
<protein>
    <recommendedName>
        <fullName evidence="7">Elongation factor G</fullName>
    </recommendedName>
</protein>
<dbReference type="EMBL" id="JAJKFW010000025">
    <property type="protein sequence ID" value="MCC9644227.1"/>
    <property type="molecule type" value="Genomic_DNA"/>
</dbReference>
<evidence type="ECO:0000313" key="10">
    <source>
        <dbReference type="EMBL" id="MCC9644227.1"/>
    </source>
</evidence>
<keyword evidence="2" id="KW-0547">Nucleotide-binding</keyword>
<dbReference type="GO" id="GO:0003746">
    <property type="term" value="F:translation elongation factor activity"/>
    <property type="evidence" value="ECO:0007669"/>
    <property type="project" value="UniProtKB-KW"/>
</dbReference>
<dbReference type="Gene3D" id="3.30.70.870">
    <property type="entry name" value="Elongation Factor G (Translational Gtpase), domain 3"/>
    <property type="match status" value="1"/>
</dbReference>
<sequence>MAADISKIRNIGIIAHIDAGKTTVTERMLYLSGAKHRVGRVDHGTTDTDDDPEEQERGITIFSACVKYSWGDYNINLLDTPGHVDFTAEVERCLRVLDGAVVVFSAREGVEAQSETVWRQADRYEVPRIVFINKMDREGASFETVFNDIGPRLGGRPVAVELPVGEGPAHVDNPFRGVIDLVDMKLLQFDPETEGKQITETDIPDELADDAALWREQMMEAVYEISEDAMALAMEDQEVPRDMVVAALRQGCLDRSIQPVFCGSALHGIGVQPLMTGVGNYLPSPLDRPAVEGHDPKKPDKTLSRNPDSKEPFCGLVFKILPAKTGDNYWIRIYSGELKQNSRVHCPNRDKKENVAQIWQIHATKKDRDGQVESVGAGDICCVIGPRFAITGDTVCDTKELIELPSIKFAETVLSMAIEPESTSDRKKLEETLDMLRRQDPTFRAVDNEEIGQTIISGMGELHLEVIQHRLTRDFGLNVKFYKPRVNYRETIGGEAELTGQCNRVVGATQMFARLKVKVSPTPNPSDPVVVFDRLSPEIGLPNAVRSAAIDELRERAEGGGMIAGFPLSGVRIDVLDAEMAEEGSDEVAFRIAAGDAFESGLQAAGPVLLEPVMRVEVTTPEDYMGEIVGDLQQRRAIIASTESRGAMTVITAHAPLKEMFGYSGAVRSLSQGRAGSSMEPHGYQAAPKEDADSFQY</sequence>
<dbReference type="SUPFAM" id="SSF54980">
    <property type="entry name" value="EF-G C-terminal domain-like"/>
    <property type="match status" value="2"/>
</dbReference>
<dbReference type="InterPro" id="IPR009000">
    <property type="entry name" value="Transl_B-barrel_sf"/>
</dbReference>
<keyword evidence="3 10" id="KW-0251">Elongation factor</keyword>
<dbReference type="InterPro" id="IPR035647">
    <property type="entry name" value="EFG_III/V"/>
</dbReference>
<dbReference type="Pfam" id="PF00009">
    <property type="entry name" value="GTP_EFTU"/>
    <property type="match status" value="1"/>
</dbReference>
<dbReference type="SUPFAM" id="SSF54211">
    <property type="entry name" value="Ribosomal protein S5 domain 2-like"/>
    <property type="match status" value="1"/>
</dbReference>
<dbReference type="Gene3D" id="3.30.230.10">
    <property type="match status" value="1"/>
</dbReference>
<proteinExistence type="inferred from homology"/>
<dbReference type="PRINTS" id="PR00315">
    <property type="entry name" value="ELONGATNFCT"/>
</dbReference>
<evidence type="ECO:0000256" key="8">
    <source>
        <dbReference type="SAM" id="MobiDB-lite"/>
    </source>
</evidence>
<evidence type="ECO:0000256" key="4">
    <source>
        <dbReference type="ARBA" id="ARBA00022917"/>
    </source>
</evidence>
<dbReference type="InterPro" id="IPR004540">
    <property type="entry name" value="Transl_elong_EFG/EF2"/>
</dbReference>
<dbReference type="Pfam" id="PF00679">
    <property type="entry name" value="EFG_C"/>
    <property type="match status" value="1"/>
</dbReference>
<evidence type="ECO:0000256" key="7">
    <source>
        <dbReference type="NCBIfam" id="TIGR00484"/>
    </source>
</evidence>
<comment type="similarity">
    <text evidence="1">Belongs to the TRAFAC class translation factor GTPase superfamily. Classic translation factor GTPase family. EF-G/EF-2 subfamily.</text>
</comment>
<dbReference type="InterPro" id="IPR035649">
    <property type="entry name" value="EFG_V"/>
</dbReference>
<dbReference type="SMART" id="SM00838">
    <property type="entry name" value="EFG_C"/>
    <property type="match status" value="1"/>
</dbReference>
<dbReference type="InterPro" id="IPR014721">
    <property type="entry name" value="Ribsml_uS5_D2-typ_fold_subgr"/>
</dbReference>
<dbReference type="InterPro" id="IPR000640">
    <property type="entry name" value="EFG_V-like"/>
</dbReference>
<keyword evidence="4" id="KW-0648">Protein biosynthesis</keyword>
<dbReference type="Pfam" id="PF03764">
    <property type="entry name" value="EFG_IV"/>
    <property type="match status" value="1"/>
</dbReference>
<dbReference type="InterPro" id="IPR027417">
    <property type="entry name" value="P-loop_NTPase"/>
</dbReference>
<gene>
    <name evidence="10" type="primary">fusA</name>
    <name evidence="10" type="ORF">LOC71_18275</name>
</gene>
<dbReference type="InterPro" id="IPR020568">
    <property type="entry name" value="Ribosomal_Su5_D2-typ_SF"/>
</dbReference>
<dbReference type="InterPro" id="IPR000795">
    <property type="entry name" value="T_Tr_GTP-bd_dom"/>
</dbReference>
<dbReference type="InterPro" id="IPR005517">
    <property type="entry name" value="Transl_elong_EFG/EF2_IV"/>
</dbReference>
<dbReference type="Gene3D" id="3.30.70.240">
    <property type="match status" value="1"/>
</dbReference>
<dbReference type="CDD" id="cd16262">
    <property type="entry name" value="EFG_III"/>
    <property type="match status" value="1"/>
</dbReference>
<dbReference type="InterPro" id="IPR041095">
    <property type="entry name" value="EFG_II"/>
</dbReference>
<dbReference type="SUPFAM" id="SSF50447">
    <property type="entry name" value="Translation proteins"/>
    <property type="match status" value="1"/>
</dbReference>
<dbReference type="PANTHER" id="PTHR43261">
    <property type="entry name" value="TRANSLATION ELONGATION FACTOR G-RELATED"/>
    <property type="match status" value="1"/>
</dbReference>
<dbReference type="InterPro" id="IPR009022">
    <property type="entry name" value="EFG_III"/>
</dbReference>
<name>A0ABS8NMR5_9BACT</name>
<dbReference type="Proteomes" id="UP001430306">
    <property type="component" value="Unassembled WGS sequence"/>
</dbReference>
<feature type="domain" description="Tr-type G" evidence="9">
    <location>
        <begin position="6"/>
        <end position="286"/>
    </location>
</feature>
<dbReference type="CDD" id="cd01886">
    <property type="entry name" value="EF-G"/>
    <property type="match status" value="1"/>
</dbReference>
<evidence type="ECO:0000256" key="2">
    <source>
        <dbReference type="ARBA" id="ARBA00022741"/>
    </source>
</evidence>
<evidence type="ECO:0000256" key="5">
    <source>
        <dbReference type="ARBA" id="ARBA00023134"/>
    </source>
</evidence>
<feature type="region of interest" description="Disordered" evidence="8">
    <location>
        <begin position="285"/>
        <end position="308"/>
    </location>
</feature>
<evidence type="ECO:0000256" key="1">
    <source>
        <dbReference type="ARBA" id="ARBA00005870"/>
    </source>
</evidence>
<feature type="region of interest" description="Disordered" evidence="8">
    <location>
        <begin position="672"/>
        <end position="697"/>
    </location>
</feature>
<keyword evidence="11" id="KW-1185">Reference proteome</keyword>
<dbReference type="SMART" id="SM00889">
    <property type="entry name" value="EFG_IV"/>
    <property type="match status" value="1"/>
</dbReference>
<dbReference type="NCBIfam" id="TIGR00231">
    <property type="entry name" value="small_GTP"/>
    <property type="match status" value="1"/>
</dbReference>
<evidence type="ECO:0000256" key="6">
    <source>
        <dbReference type="ARBA" id="ARBA00024731"/>
    </source>
</evidence>
<dbReference type="PANTHER" id="PTHR43261:SF1">
    <property type="entry name" value="RIBOSOME-RELEASING FACTOR 2, MITOCHONDRIAL"/>
    <property type="match status" value="1"/>
</dbReference>
<dbReference type="CDD" id="cd01680">
    <property type="entry name" value="EFG_like_IV"/>
    <property type="match status" value="1"/>
</dbReference>